<organism evidence="7 8">
    <name type="scientific">Gordonia jinghuaiqii</name>
    <dbReference type="NCBI Taxonomy" id="2758710"/>
    <lineage>
        <taxon>Bacteria</taxon>
        <taxon>Bacillati</taxon>
        <taxon>Actinomycetota</taxon>
        <taxon>Actinomycetes</taxon>
        <taxon>Mycobacteriales</taxon>
        <taxon>Gordoniaceae</taxon>
        <taxon>Gordonia</taxon>
    </lineage>
</organism>
<dbReference type="Pfam" id="PF14833">
    <property type="entry name" value="NAD_binding_11"/>
    <property type="match status" value="1"/>
</dbReference>
<keyword evidence="8" id="KW-1185">Reference proteome</keyword>
<evidence type="ECO:0000256" key="3">
    <source>
        <dbReference type="ARBA" id="ARBA00023027"/>
    </source>
</evidence>
<dbReference type="PANTHER" id="PTHR43060:SF15">
    <property type="entry name" value="3-HYDROXYISOBUTYRATE DEHYDROGENASE-LIKE 1, MITOCHONDRIAL-RELATED"/>
    <property type="match status" value="1"/>
</dbReference>
<dbReference type="InterPro" id="IPR015815">
    <property type="entry name" value="HIBADH-related"/>
</dbReference>
<evidence type="ECO:0000256" key="2">
    <source>
        <dbReference type="ARBA" id="ARBA00023002"/>
    </source>
</evidence>
<dbReference type="AlphaFoldDB" id="A0A7D7R4N6"/>
<dbReference type="InterPro" id="IPR036291">
    <property type="entry name" value="NAD(P)-bd_dom_sf"/>
</dbReference>
<evidence type="ECO:0000256" key="4">
    <source>
        <dbReference type="PIRSR" id="PIRSR000103-1"/>
    </source>
</evidence>
<feature type="domain" description="3-hydroxyisobutyrate dehydrogenase-like NAD-binding" evidence="6">
    <location>
        <begin position="175"/>
        <end position="295"/>
    </location>
</feature>
<dbReference type="SUPFAM" id="SSF51735">
    <property type="entry name" value="NAD(P)-binding Rossmann-fold domains"/>
    <property type="match status" value="1"/>
</dbReference>
<name>A0A7D7R4N6_9ACTN</name>
<dbReference type="GO" id="GO:0050661">
    <property type="term" value="F:NADP binding"/>
    <property type="evidence" value="ECO:0007669"/>
    <property type="project" value="InterPro"/>
</dbReference>
<dbReference type="InterPro" id="IPR029154">
    <property type="entry name" value="HIBADH-like_NADP-bd"/>
</dbReference>
<reference evidence="8" key="1">
    <citation type="submission" date="2020-07" db="EMBL/GenBank/DDBJ databases">
        <title>novel species isolated from the respiratory tract of Marmot.</title>
        <authorList>
            <person name="Zhang G."/>
        </authorList>
    </citation>
    <scope>NUCLEOTIDE SEQUENCE [LARGE SCALE GENOMIC DNA]</scope>
    <source>
        <strain evidence="8">686</strain>
    </source>
</reference>
<feature type="domain" description="6-phosphogluconate dehydrogenase NADP-binding" evidence="5">
    <location>
        <begin position="19"/>
        <end position="167"/>
    </location>
</feature>
<evidence type="ECO:0000313" key="7">
    <source>
        <dbReference type="EMBL" id="QMT02872.1"/>
    </source>
</evidence>
<dbReference type="Pfam" id="PF03446">
    <property type="entry name" value="NAD_binding_2"/>
    <property type="match status" value="1"/>
</dbReference>
<gene>
    <name evidence="7" type="ORF">H1R19_07035</name>
</gene>
<dbReference type="InterPro" id="IPR006115">
    <property type="entry name" value="6PGDH_NADP-bd"/>
</dbReference>
<dbReference type="PIRSF" id="PIRSF000103">
    <property type="entry name" value="HIBADH"/>
    <property type="match status" value="1"/>
</dbReference>
<dbReference type="Proteomes" id="UP000515663">
    <property type="component" value="Chromosome"/>
</dbReference>
<protein>
    <submittedName>
        <fullName evidence="7">NAD(P)-dependent oxidoreductase</fullName>
    </submittedName>
</protein>
<dbReference type="InterPro" id="IPR008927">
    <property type="entry name" value="6-PGluconate_DH-like_C_sf"/>
</dbReference>
<dbReference type="PANTHER" id="PTHR43060">
    <property type="entry name" value="3-HYDROXYISOBUTYRATE DEHYDROGENASE-LIKE 1, MITOCHONDRIAL-RELATED"/>
    <property type="match status" value="1"/>
</dbReference>
<sequence>MTTAPETSSIPADAATYSVGIIGLGAMGGSVAHRLVTAGFQTFVRDLDPEAVTRLTDQGASIMTDESVAGLDVVFTSLPDDRILRAAVLDTGLLAQLRGKMLIDLSTTLPSTIEEIAAQALPLDVRVVDAPVSGGPPEAREGRLVLMVGASDADLEAARPFLDAIGVIQHVGGVGKGKAIKIVNNQMAMGNVAVAVEAFALGRKLGLDGQRLYDVINQSGGRSFHFSKRIPYVLEKDLSPRFALYLAEKDLRLALTVAHEESFSMPAAAAIHQIFEAGRAKGLGQLDSVALIRLYEEMAGIDAAGTD</sequence>
<dbReference type="RefSeq" id="WP_188329994.1">
    <property type="nucleotide sequence ID" value="NZ_CP059491.1"/>
</dbReference>
<keyword evidence="2" id="KW-0560">Oxidoreductase</keyword>
<evidence type="ECO:0000313" key="8">
    <source>
        <dbReference type="Proteomes" id="UP000515663"/>
    </source>
</evidence>
<dbReference type="Gene3D" id="1.10.1040.10">
    <property type="entry name" value="N-(1-d-carboxylethyl)-l-norvaline Dehydrogenase, domain 2"/>
    <property type="match status" value="1"/>
</dbReference>
<evidence type="ECO:0000256" key="1">
    <source>
        <dbReference type="ARBA" id="ARBA00009080"/>
    </source>
</evidence>
<dbReference type="Gene3D" id="3.40.50.720">
    <property type="entry name" value="NAD(P)-binding Rossmann-like Domain"/>
    <property type="match status" value="1"/>
</dbReference>
<feature type="active site" evidence="4">
    <location>
        <position position="181"/>
    </location>
</feature>
<evidence type="ECO:0000259" key="5">
    <source>
        <dbReference type="Pfam" id="PF03446"/>
    </source>
</evidence>
<accession>A0A7D7R4N6</accession>
<dbReference type="EMBL" id="CP059491">
    <property type="protein sequence ID" value="QMT02872.1"/>
    <property type="molecule type" value="Genomic_DNA"/>
</dbReference>
<proteinExistence type="inferred from homology"/>
<dbReference type="GO" id="GO:0051287">
    <property type="term" value="F:NAD binding"/>
    <property type="evidence" value="ECO:0007669"/>
    <property type="project" value="InterPro"/>
</dbReference>
<evidence type="ECO:0000259" key="6">
    <source>
        <dbReference type="Pfam" id="PF14833"/>
    </source>
</evidence>
<dbReference type="SUPFAM" id="SSF48179">
    <property type="entry name" value="6-phosphogluconate dehydrogenase C-terminal domain-like"/>
    <property type="match status" value="1"/>
</dbReference>
<dbReference type="GO" id="GO:0016491">
    <property type="term" value="F:oxidoreductase activity"/>
    <property type="evidence" value="ECO:0007669"/>
    <property type="project" value="UniProtKB-KW"/>
</dbReference>
<comment type="similarity">
    <text evidence="1">Belongs to the HIBADH-related family.</text>
</comment>
<dbReference type="InterPro" id="IPR013328">
    <property type="entry name" value="6PGD_dom2"/>
</dbReference>
<dbReference type="KEGG" id="gji:H1R19_07035"/>
<keyword evidence="3" id="KW-0520">NAD</keyword>